<feature type="transmembrane region" description="Helical" evidence="2">
    <location>
        <begin position="87"/>
        <end position="106"/>
    </location>
</feature>
<dbReference type="Pfam" id="PF26501">
    <property type="entry name" value="DUF8167"/>
    <property type="match status" value="1"/>
</dbReference>
<dbReference type="SUPFAM" id="SSF116726">
    <property type="entry name" value="TrkA C-terminal domain-like"/>
    <property type="match status" value="1"/>
</dbReference>
<reference evidence="4 5" key="1">
    <citation type="submission" date="2016-10" db="EMBL/GenBank/DDBJ databases">
        <authorList>
            <person name="de Groot N.N."/>
        </authorList>
    </citation>
    <scope>NUCLEOTIDE SEQUENCE [LARGE SCALE GENOMIC DNA]</scope>
    <source>
        <strain evidence="4 5">CGMCC 1.10457</strain>
    </source>
</reference>
<accession>A0A1I6KPT9</accession>
<feature type="compositionally biased region" description="Acidic residues" evidence="1">
    <location>
        <begin position="570"/>
        <end position="582"/>
    </location>
</feature>
<feature type="transmembrane region" description="Helical" evidence="2">
    <location>
        <begin position="57"/>
        <end position="75"/>
    </location>
</feature>
<dbReference type="InterPro" id="IPR036721">
    <property type="entry name" value="RCK_C_sf"/>
</dbReference>
<feature type="domain" description="RCK C-terminal" evidence="3">
    <location>
        <begin position="306"/>
        <end position="386"/>
    </location>
</feature>
<evidence type="ECO:0000256" key="2">
    <source>
        <dbReference type="SAM" id="Phobius"/>
    </source>
</evidence>
<keyword evidence="5" id="KW-1185">Reference proteome</keyword>
<evidence type="ECO:0000313" key="4">
    <source>
        <dbReference type="EMBL" id="SFR93214.1"/>
    </source>
</evidence>
<evidence type="ECO:0000259" key="3">
    <source>
        <dbReference type="PROSITE" id="PS51202"/>
    </source>
</evidence>
<feature type="transmembrane region" description="Helical" evidence="2">
    <location>
        <begin position="20"/>
        <end position="45"/>
    </location>
</feature>
<feature type="region of interest" description="Disordered" evidence="1">
    <location>
        <begin position="379"/>
        <end position="598"/>
    </location>
</feature>
<organism evidence="4 5">
    <name type="scientific">Halomicrobium zhouii</name>
    <dbReference type="NCBI Taxonomy" id="767519"/>
    <lineage>
        <taxon>Archaea</taxon>
        <taxon>Methanobacteriati</taxon>
        <taxon>Methanobacteriota</taxon>
        <taxon>Stenosarchaea group</taxon>
        <taxon>Halobacteria</taxon>
        <taxon>Halobacteriales</taxon>
        <taxon>Haloarculaceae</taxon>
        <taxon>Halomicrobium</taxon>
    </lineage>
</organism>
<feature type="compositionally biased region" description="Acidic residues" evidence="1">
    <location>
        <begin position="406"/>
        <end position="438"/>
    </location>
</feature>
<gene>
    <name evidence="4" type="ORF">SAMN05216559_1243</name>
</gene>
<dbReference type="InterPro" id="IPR006037">
    <property type="entry name" value="RCK_C"/>
</dbReference>
<evidence type="ECO:0000256" key="1">
    <source>
        <dbReference type="SAM" id="MobiDB-lite"/>
    </source>
</evidence>
<dbReference type="EMBL" id="FOZK01000001">
    <property type="protein sequence ID" value="SFR93214.1"/>
    <property type="molecule type" value="Genomic_DNA"/>
</dbReference>
<keyword evidence="2" id="KW-1133">Transmembrane helix</keyword>
<dbReference type="InterPro" id="IPR058480">
    <property type="entry name" value="DUF8167_N"/>
</dbReference>
<dbReference type="STRING" id="767519.SAMN05216559_1243"/>
<proteinExistence type="predicted"/>
<keyword evidence="2" id="KW-0472">Membrane</keyword>
<evidence type="ECO:0000313" key="5">
    <source>
        <dbReference type="Proteomes" id="UP000199062"/>
    </source>
</evidence>
<dbReference type="Proteomes" id="UP000199062">
    <property type="component" value="Unassembled WGS sequence"/>
</dbReference>
<feature type="compositionally biased region" description="Acidic residues" evidence="1">
    <location>
        <begin position="458"/>
        <end position="478"/>
    </location>
</feature>
<dbReference type="RefSeq" id="WP_245778614.1">
    <property type="nucleotide sequence ID" value="NZ_FOZK01000001.1"/>
</dbReference>
<dbReference type="Pfam" id="PF26503">
    <property type="entry name" value="DUF8167_3rd"/>
    <property type="match status" value="1"/>
</dbReference>
<protein>
    <recommendedName>
        <fullName evidence="3">RCK C-terminal domain-containing protein</fullName>
    </recommendedName>
</protein>
<dbReference type="Gene3D" id="3.30.70.1450">
    <property type="entry name" value="Regulator of K+ conductance, C-terminal domain"/>
    <property type="match status" value="1"/>
</dbReference>
<name>A0A1I6KPT9_9EURY</name>
<feature type="compositionally biased region" description="Basic and acidic residues" evidence="1">
    <location>
        <begin position="583"/>
        <end position="598"/>
    </location>
</feature>
<dbReference type="InterPro" id="IPR058604">
    <property type="entry name" value="DUF8167_3rd"/>
</dbReference>
<dbReference type="InterPro" id="IPR058603">
    <property type="entry name" value="DUF8167_2nd"/>
</dbReference>
<dbReference type="Pfam" id="PF26502">
    <property type="entry name" value="DUF8167_2nd"/>
    <property type="match status" value="1"/>
</dbReference>
<dbReference type="GO" id="GO:0006813">
    <property type="term" value="P:potassium ion transport"/>
    <property type="evidence" value="ECO:0007669"/>
    <property type="project" value="InterPro"/>
</dbReference>
<dbReference type="PROSITE" id="PS51202">
    <property type="entry name" value="RCK_C"/>
    <property type="match status" value="1"/>
</dbReference>
<sequence>MSLPPAEAVAQLGGPTTEGVTVTLAGVLGVAVFAGVVAGSVALAYRWYVRERVPTGLSLLAGLAVVAVSLSTTTLLAEEISPDGRDIVLATALVHVAAFLTSGLAATAGTRFGDRLGVDLFAATGVSDVDADVSEIVQTVGRVTTVQLPDEVADIVGYDPVTEETKETLAGRRFLFPRRLTKAELRERLVSRLRTDYGVGHVDVEVGDDGSVSFLAVGSRAAGIGPTLPPATNAVAIRADPAHAASAGDLVQVWETDPLKRVLTGELRGVAGDVVTVAIDAADTPKLNPADRYKLVTLPVQDRPDREFASLLRSADETLATVTVEGGSDLDGVTVDALDVTVAAITRTDERPEPLPARNRALQPGDVVYAIATPENLRKVEAAGRGPEGGVTDTVSERSEPVETANDSDESPDEEQAETASEEAPDPAAELDDGDDTDGGSGEGEGDGHDAPSAELSNGEDDESLLDGDAFADTDDLPGMDRELDVPDASVGQGTATDDEQVDDATDASGGDVDEQTADGQSDDKAVEEPADDDAVPFTPLDVGEDDPLADPLLGGGEGDGPDSDGRPDDDGDAVPDDEDGVSDGKTDDRDGDDDHDR</sequence>
<feature type="compositionally biased region" description="Acidic residues" evidence="1">
    <location>
        <begin position="497"/>
        <end position="517"/>
    </location>
</feature>
<keyword evidence="2" id="KW-0812">Transmembrane</keyword>
<dbReference type="AlphaFoldDB" id="A0A1I6KPT9"/>
<dbReference type="GO" id="GO:0008324">
    <property type="term" value="F:monoatomic cation transmembrane transporter activity"/>
    <property type="evidence" value="ECO:0007669"/>
    <property type="project" value="InterPro"/>
</dbReference>